<dbReference type="Proteomes" id="UP000692954">
    <property type="component" value="Unassembled WGS sequence"/>
</dbReference>
<organism evidence="1 2">
    <name type="scientific">Paramecium sonneborni</name>
    <dbReference type="NCBI Taxonomy" id="65129"/>
    <lineage>
        <taxon>Eukaryota</taxon>
        <taxon>Sar</taxon>
        <taxon>Alveolata</taxon>
        <taxon>Ciliophora</taxon>
        <taxon>Intramacronucleata</taxon>
        <taxon>Oligohymenophorea</taxon>
        <taxon>Peniculida</taxon>
        <taxon>Parameciidae</taxon>
        <taxon>Paramecium</taxon>
    </lineage>
</organism>
<gene>
    <name evidence="1" type="ORF">PSON_ATCC_30995.1.T0720019</name>
</gene>
<evidence type="ECO:0000313" key="1">
    <source>
        <dbReference type="EMBL" id="CAD8099453.1"/>
    </source>
</evidence>
<keyword evidence="2" id="KW-1185">Reference proteome</keyword>
<reference evidence="1" key="1">
    <citation type="submission" date="2021-01" db="EMBL/GenBank/DDBJ databases">
        <authorList>
            <consortium name="Genoscope - CEA"/>
            <person name="William W."/>
        </authorList>
    </citation>
    <scope>NUCLEOTIDE SEQUENCE</scope>
</reference>
<accession>A0A8S1P9P3</accession>
<dbReference type="OrthoDB" id="10382665at2759"/>
<name>A0A8S1P9P3_9CILI</name>
<protein>
    <submittedName>
        <fullName evidence="1">Uncharacterized protein</fullName>
    </submittedName>
</protein>
<proteinExistence type="predicted"/>
<sequence>MRKNEYDLYVDDQIQAKKYQLTIKCKYHTTVFQLKKYFYKGIRKNFEIIHNDITLKESQTIDEIFSRYCQNTIRLCVKSDPMIDVLVKHSIQYQNIRKQKPISDEALSDIITKEVIKVKDSMNVQDVQNELDTLSTTIIKKFLYQIYYKKMNSYNQK</sequence>
<comment type="caution">
    <text evidence="1">The sequence shown here is derived from an EMBL/GenBank/DDBJ whole genome shotgun (WGS) entry which is preliminary data.</text>
</comment>
<evidence type="ECO:0000313" key="2">
    <source>
        <dbReference type="Proteomes" id="UP000692954"/>
    </source>
</evidence>
<dbReference type="AlphaFoldDB" id="A0A8S1P9P3"/>
<dbReference type="EMBL" id="CAJJDN010000072">
    <property type="protein sequence ID" value="CAD8099453.1"/>
    <property type="molecule type" value="Genomic_DNA"/>
</dbReference>